<dbReference type="OrthoDB" id="10067219at2759"/>
<feature type="region of interest" description="Disordered" evidence="2">
    <location>
        <begin position="1"/>
        <end position="28"/>
    </location>
</feature>
<reference evidence="4" key="1">
    <citation type="journal article" date="2023" name="Science">
        <title>Genome structures resolve the early diversification of teleost fishes.</title>
        <authorList>
            <person name="Parey E."/>
            <person name="Louis A."/>
            <person name="Montfort J."/>
            <person name="Bouchez O."/>
            <person name="Roques C."/>
            <person name="Iampietro C."/>
            <person name="Lluch J."/>
            <person name="Castinel A."/>
            <person name="Donnadieu C."/>
            <person name="Desvignes T."/>
            <person name="Floi Bucao C."/>
            <person name="Jouanno E."/>
            <person name="Wen M."/>
            <person name="Mejri S."/>
            <person name="Dirks R."/>
            <person name="Jansen H."/>
            <person name="Henkel C."/>
            <person name="Chen W.J."/>
            <person name="Zahm M."/>
            <person name="Cabau C."/>
            <person name="Klopp C."/>
            <person name="Thompson A.W."/>
            <person name="Robinson-Rechavi M."/>
            <person name="Braasch I."/>
            <person name="Lecointre G."/>
            <person name="Bobe J."/>
            <person name="Postlethwait J.H."/>
            <person name="Berthelot C."/>
            <person name="Roest Crollius H."/>
            <person name="Guiguen Y."/>
        </authorList>
    </citation>
    <scope>NUCLEOTIDE SEQUENCE</scope>
    <source>
        <strain evidence="4">Concon-B</strain>
    </source>
</reference>
<dbReference type="InterPro" id="IPR006715">
    <property type="entry name" value="ETS_PEA3_N"/>
</dbReference>
<dbReference type="GO" id="GO:0005634">
    <property type="term" value="C:nucleus"/>
    <property type="evidence" value="ECO:0007669"/>
    <property type="project" value="InterPro"/>
</dbReference>
<evidence type="ECO:0000259" key="3">
    <source>
        <dbReference type="Pfam" id="PF04621"/>
    </source>
</evidence>
<evidence type="ECO:0000256" key="1">
    <source>
        <dbReference type="ARBA" id="ARBA00023242"/>
    </source>
</evidence>
<evidence type="ECO:0000313" key="4">
    <source>
        <dbReference type="EMBL" id="KAJ8288074.1"/>
    </source>
</evidence>
<evidence type="ECO:0000313" key="5">
    <source>
        <dbReference type="Proteomes" id="UP001152803"/>
    </source>
</evidence>
<keyword evidence="5" id="KW-1185">Reference proteome</keyword>
<dbReference type="Pfam" id="PF04621">
    <property type="entry name" value="ETS_PEA3_N"/>
    <property type="match status" value="1"/>
</dbReference>
<comment type="caution">
    <text evidence="4">The sequence shown here is derived from an EMBL/GenBank/DDBJ whole genome shotgun (WGS) entry which is preliminary data.</text>
</comment>
<dbReference type="Proteomes" id="UP001152803">
    <property type="component" value="Unassembled WGS sequence"/>
</dbReference>
<dbReference type="GO" id="GO:0003700">
    <property type="term" value="F:DNA-binding transcription factor activity"/>
    <property type="evidence" value="ECO:0007669"/>
    <property type="project" value="InterPro"/>
</dbReference>
<feature type="domain" description="PEA3-type ETS-domain transcription factor N-terminal" evidence="3">
    <location>
        <begin position="1"/>
        <end position="65"/>
    </location>
</feature>
<proteinExistence type="predicted"/>
<protein>
    <recommendedName>
        <fullName evidence="3">PEA3-type ETS-domain transcription factor N-terminal domain-containing protein</fullName>
    </recommendedName>
</protein>
<dbReference type="EMBL" id="JAFJMO010000001">
    <property type="protein sequence ID" value="KAJ8288074.1"/>
    <property type="molecule type" value="Genomic_DNA"/>
</dbReference>
<gene>
    <name evidence="4" type="ORF">COCON_G00007330</name>
</gene>
<keyword evidence="1" id="KW-0539">Nucleus</keyword>
<evidence type="ECO:0000256" key="2">
    <source>
        <dbReference type="SAM" id="MobiDB-lite"/>
    </source>
</evidence>
<name>A0A9Q1I7V0_CONCO</name>
<sequence>MEGFYDQQVPYLISNNPQGQKCNERPGSERKRKFINSDLAVDSEELFQDLSQLQEAWLAEAQVPDFFRCLTIPQFLAHGAS</sequence>
<dbReference type="AlphaFoldDB" id="A0A9Q1I7V0"/>
<organism evidence="4 5">
    <name type="scientific">Conger conger</name>
    <name type="common">Conger eel</name>
    <name type="synonym">Muraena conger</name>
    <dbReference type="NCBI Taxonomy" id="82655"/>
    <lineage>
        <taxon>Eukaryota</taxon>
        <taxon>Metazoa</taxon>
        <taxon>Chordata</taxon>
        <taxon>Craniata</taxon>
        <taxon>Vertebrata</taxon>
        <taxon>Euteleostomi</taxon>
        <taxon>Actinopterygii</taxon>
        <taxon>Neopterygii</taxon>
        <taxon>Teleostei</taxon>
        <taxon>Anguilliformes</taxon>
        <taxon>Congridae</taxon>
        <taxon>Conger</taxon>
    </lineage>
</organism>
<accession>A0A9Q1I7V0</accession>